<keyword evidence="4 6" id="KW-1133">Transmembrane helix</keyword>
<comment type="caution">
    <text evidence="7">The sequence shown here is derived from an EMBL/GenBank/DDBJ whole genome shotgun (WGS) entry which is preliminary data.</text>
</comment>
<accession>A0ABT8GLT3</accession>
<dbReference type="PANTHER" id="PTHR30249:SF17">
    <property type="entry name" value="HOLIN-LIKE PROTEIN CIDB"/>
    <property type="match status" value="1"/>
</dbReference>
<evidence type="ECO:0000256" key="5">
    <source>
        <dbReference type="ARBA" id="ARBA00023136"/>
    </source>
</evidence>
<keyword evidence="3 6" id="KW-0812">Transmembrane</keyword>
<dbReference type="PANTHER" id="PTHR30249">
    <property type="entry name" value="PUTATIVE SEROTONIN TRANSPORTER"/>
    <property type="match status" value="1"/>
</dbReference>
<evidence type="ECO:0000313" key="7">
    <source>
        <dbReference type="EMBL" id="MDN4492370.1"/>
    </source>
</evidence>
<protein>
    <submittedName>
        <fullName evidence="7">LrgB family protein</fullName>
    </submittedName>
</protein>
<dbReference type="InterPro" id="IPR007300">
    <property type="entry name" value="CidB/LrgB"/>
</dbReference>
<keyword evidence="2" id="KW-1003">Cell membrane</keyword>
<evidence type="ECO:0000256" key="3">
    <source>
        <dbReference type="ARBA" id="ARBA00022692"/>
    </source>
</evidence>
<comment type="subcellular location">
    <subcellularLocation>
        <location evidence="1">Cell membrane</location>
        <topology evidence="1">Multi-pass membrane protein</topology>
    </subcellularLocation>
</comment>
<gene>
    <name evidence="7" type="ORF">QYB95_02340</name>
</gene>
<feature type="transmembrane region" description="Helical" evidence="6">
    <location>
        <begin position="202"/>
        <end position="227"/>
    </location>
</feature>
<evidence type="ECO:0000256" key="2">
    <source>
        <dbReference type="ARBA" id="ARBA00022475"/>
    </source>
</evidence>
<keyword evidence="5 6" id="KW-0472">Membrane</keyword>
<sequence length="228" mass="24587">MGHLKAIIFIVSTVIIFALMYKIHRKFPYPFLLPILTTTIVMVGVLLVFGIPFSDYMEGGKYIQHLLGPAVVALAYPLYNQRKLIVKFKYTILSGILIAMISGLISVYTLLKLMKMDTDLILTSLPKSLTTPVAMQVSETIGGIAPLTAVFVMVAGFTGALFGPAVYKYSKITSSIGRGISMGSASHGVGVSKLKDYGEEDLSIGSLSMGLSAVFGAVICPIFVFLFI</sequence>
<feature type="transmembrane region" description="Helical" evidence="6">
    <location>
        <begin position="144"/>
        <end position="167"/>
    </location>
</feature>
<evidence type="ECO:0000256" key="1">
    <source>
        <dbReference type="ARBA" id="ARBA00004651"/>
    </source>
</evidence>
<proteinExistence type="predicted"/>
<feature type="transmembrane region" description="Helical" evidence="6">
    <location>
        <begin position="31"/>
        <end position="50"/>
    </location>
</feature>
<feature type="transmembrane region" description="Helical" evidence="6">
    <location>
        <begin position="6"/>
        <end position="24"/>
    </location>
</feature>
<dbReference type="EMBL" id="JAUHTQ010000001">
    <property type="protein sequence ID" value="MDN4492370.1"/>
    <property type="molecule type" value="Genomic_DNA"/>
</dbReference>
<reference evidence="7" key="1">
    <citation type="submission" date="2023-07" db="EMBL/GenBank/DDBJ databases">
        <title>Ureibacillus sp. isolated from freshwater well.</title>
        <authorList>
            <person name="Kirdat K."/>
            <person name="Bhatt A."/>
            <person name="Teware R."/>
            <person name="Bhavsar Y."/>
            <person name="Yadav A."/>
        </authorList>
    </citation>
    <scope>NUCLEOTIDE SEQUENCE</scope>
    <source>
        <strain evidence="7">BA0131</strain>
    </source>
</reference>
<organism evidence="7 8">
    <name type="scientific">Ureibacillus aquaedulcis</name>
    <dbReference type="NCBI Taxonomy" id="3058421"/>
    <lineage>
        <taxon>Bacteria</taxon>
        <taxon>Bacillati</taxon>
        <taxon>Bacillota</taxon>
        <taxon>Bacilli</taxon>
        <taxon>Bacillales</taxon>
        <taxon>Caryophanaceae</taxon>
        <taxon>Ureibacillus</taxon>
    </lineage>
</organism>
<feature type="transmembrane region" description="Helical" evidence="6">
    <location>
        <begin position="91"/>
        <end position="111"/>
    </location>
</feature>
<keyword evidence="8" id="KW-1185">Reference proteome</keyword>
<dbReference type="Proteomes" id="UP001172743">
    <property type="component" value="Unassembled WGS sequence"/>
</dbReference>
<dbReference type="Pfam" id="PF04172">
    <property type="entry name" value="LrgB"/>
    <property type="match status" value="1"/>
</dbReference>
<name>A0ABT8GLT3_9BACL</name>
<evidence type="ECO:0000313" key="8">
    <source>
        <dbReference type="Proteomes" id="UP001172743"/>
    </source>
</evidence>
<feature type="transmembrane region" description="Helical" evidence="6">
    <location>
        <begin position="62"/>
        <end position="79"/>
    </location>
</feature>
<evidence type="ECO:0000256" key="4">
    <source>
        <dbReference type="ARBA" id="ARBA00022989"/>
    </source>
</evidence>
<evidence type="ECO:0000256" key="6">
    <source>
        <dbReference type="SAM" id="Phobius"/>
    </source>
</evidence>